<evidence type="ECO:0000313" key="10">
    <source>
        <dbReference type="Proteomes" id="UP000663829"/>
    </source>
</evidence>
<comment type="caution">
    <text evidence="8">The sequence shown here is derived from an EMBL/GenBank/DDBJ whole genome shotgun (WGS) entry which is preliminary data.</text>
</comment>
<dbReference type="OrthoDB" id="7442607at2759"/>
<feature type="domain" description="T-box" evidence="7">
    <location>
        <begin position="1"/>
        <end position="154"/>
    </location>
</feature>
<dbReference type="EMBL" id="CAJOBC010006334">
    <property type="protein sequence ID" value="CAF3895205.1"/>
    <property type="molecule type" value="Genomic_DNA"/>
</dbReference>
<dbReference type="PANTHER" id="PTHR11267:SF106">
    <property type="entry name" value="T-RELATED PROTEIN"/>
    <property type="match status" value="1"/>
</dbReference>
<evidence type="ECO:0000256" key="2">
    <source>
        <dbReference type="ARBA" id="ARBA00023125"/>
    </source>
</evidence>
<keyword evidence="3" id="KW-0804">Transcription</keyword>
<dbReference type="InterPro" id="IPR002070">
    <property type="entry name" value="TF_Brachyury"/>
</dbReference>
<comment type="caution">
    <text evidence="5">Lacks conserved residue(s) required for the propagation of feature annotation.</text>
</comment>
<dbReference type="AlphaFoldDB" id="A0A814RF80"/>
<keyword evidence="4 5" id="KW-0539">Nucleus</keyword>
<dbReference type="GO" id="GO:0005634">
    <property type="term" value="C:nucleus"/>
    <property type="evidence" value="ECO:0007669"/>
    <property type="project" value="UniProtKB-SubCell"/>
</dbReference>
<dbReference type="GO" id="GO:0003007">
    <property type="term" value="P:heart morphogenesis"/>
    <property type="evidence" value="ECO:0007669"/>
    <property type="project" value="TreeGrafter"/>
</dbReference>
<dbReference type="InterPro" id="IPR008967">
    <property type="entry name" value="p53-like_TF_DNA-bd_sf"/>
</dbReference>
<gene>
    <name evidence="8" type="ORF">GPM918_LOCUS20220</name>
    <name evidence="9" type="ORF">SRO942_LOCUS20212</name>
</gene>
<dbReference type="Pfam" id="PF00907">
    <property type="entry name" value="T-box"/>
    <property type="match status" value="1"/>
</dbReference>
<dbReference type="Proteomes" id="UP000663829">
    <property type="component" value="Unassembled WGS sequence"/>
</dbReference>
<evidence type="ECO:0000256" key="4">
    <source>
        <dbReference type="ARBA" id="ARBA00023242"/>
    </source>
</evidence>
<evidence type="ECO:0000256" key="6">
    <source>
        <dbReference type="SAM" id="MobiDB-lite"/>
    </source>
</evidence>
<dbReference type="GO" id="GO:0001708">
    <property type="term" value="P:cell fate specification"/>
    <property type="evidence" value="ECO:0007669"/>
    <property type="project" value="TreeGrafter"/>
</dbReference>
<reference evidence="8" key="1">
    <citation type="submission" date="2021-02" db="EMBL/GenBank/DDBJ databases">
        <authorList>
            <person name="Nowell W R."/>
        </authorList>
    </citation>
    <scope>NUCLEOTIDE SEQUENCE</scope>
</reference>
<dbReference type="InterPro" id="IPR046360">
    <property type="entry name" value="T-box_DNA-bd"/>
</dbReference>
<protein>
    <recommendedName>
        <fullName evidence="7">T-box domain-containing protein</fullName>
    </recommendedName>
</protein>
<dbReference type="SUPFAM" id="SSF49417">
    <property type="entry name" value="p53-like transcription factors"/>
    <property type="match status" value="1"/>
</dbReference>
<dbReference type="PANTHER" id="PTHR11267">
    <property type="entry name" value="T-BOX PROTEIN-RELATED"/>
    <property type="match status" value="1"/>
</dbReference>
<keyword evidence="10" id="KW-1185">Reference proteome</keyword>
<comment type="subcellular location">
    <subcellularLocation>
        <location evidence="5">Nucleus</location>
    </subcellularLocation>
</comment>
<name>A0A814RF80_9BILA</name>
<dbReference type="InterPro" id="IPR036960">
    <property type="entry name" value="T-box_sf"/>
</dbReference>
<feature type="region of interest" description="Disordered" evidence="6">
    <location>
        <begin position="272"/>
        <end position="296"/>
    </location>
</feature>
<keyword evidence="2 5" id="KW-0238">DNA-binding</keyword>
<proteinExistence type="predicted"/>
<dbReference type="GO" id="GO:0000981">
    <property type="term" value="F:DNA-binding transcription factor activity, RNA polymerase II-specific"/>
    <property type="evidence" value="ECO:0007669"/>
    <property type="project" value="TreeGrafter"/>
</dbReference>
<accession>A0A814RF80</accession>
<dbReference type="EMBL" id="CAJNOQ010006336">
    <property type="protein sequence ID" value="CAF1131531.1"/>
    <property type="molecule type" value="Genomic_DNA"/>
</dbReference>
<evidence type="ECO:0000313" key="8">
    <source>
        <dbReference type="EMBL" id="CAF1131531.1"/>
    </source>
</evidence>
<dbReference type="PROSITE" id="PS50252">
    <property type="entry name" value="TBOX_3"/>
    <property type="match status" value="1"/>
</dbReference>
<dbReference type="GO" id="GO:0001707">
    <property type="term" value="P:mesoderm formation"/>
    <property type="evidence" value="ECO:0007669"/>
    <property type="project" value="TreeGrafter"/>
</dbReference>
<keyword evidence="1" id="KW-0805">Transcription regulation</keyword>
<dbReference type="Proteomes" id="UP000681722">
    <property type="component" value="Unassembled WGS sequence"/>
</dbReference>
<evidence type="ECO:0000256" key="1">
    <source>
        <dbReference type="ARBA" id="ARBA00023015"/>
    </source>
</evidence>
<dbReference type="InterPro" id="IPR001699">
    <property type="entry name" value="TF_T-box"/>
</dbReference>
<dbReference type="GO" id="GO:0000978">
    <property type="term" value="F:RNA polymerase II cis-regulatory region sequence-specific DNA binding"/>
    <property type="evidence" value="ECO:0007669"/>
    <property type="project" value="InterPro"/>
</dbReference>
<dbReference type="Gene3D" id="2.60.40.820">
    <property type="entry name" value="Transcription factor, T-box"/>
    <property type="match status" value="1"/>
</dbReference>
<dbReference type="GO" id="GO:0000785">
    <property type="term" value="C:chromatin"/>
    <property type="evidence" value="ECO:0007669"/>
    <property type="project" value="TreeGrafter"/>
</dbReference>
<dbReference type="PRINTS" id="PR00937">
    <property type="entry name" value="TBOX"/>
</dbReference>
<dbReference type="PRINTS" id="PR00938">
    <property type="entry name" value="BRACHYURY"/>
</dbReference>
<dbReference type="SMART" id="SM00425">
    <property type="entry name" value="TBOX"/>
    <property type="match status" value="1"/>
</dbReference>
<organism evidence="8 10">
    <name type="scientific">Didymodactylos carnosus</name>
    <dbReference type="NCBI Taxonomy" id="1234261"/>
    <lineage>
        <taxon>Eukaryota</taxon>
        <taxon>Metazoa</taxon>
        <taxon>Spiralia</taxon>
        <taxon>Gnathifera</taxon>
        <taxon>Rotifera</taxon>
        <taxon>Eurotatoria</taxon>
        <taxon>Bdelloidea</taxon>
        <taxon>Philodinida</taxon>
        <taxon>Philodinidae</taxon>
        <taxon>Didymodactylos</taxon>
    </lineage>
</organism>
<evidence type="ECO:0000256" key="3">
    <source>
        <dbReference type="ARBA" id="ARBA00023163"/>
    </source>
</evidence>
<dbReference type="GO" id="GO:0045893">
    <property type="term" value="P:positive regulation of DNA-templated transcription"/>
    <property type="evidence" value="ECO:0007669"/>
    <property type="project" value="InterPro"/>
</dbReference>
<evidence type="ECO:0000259" key="7">
    <source>
        <dbReference type="PROSITE" id="PS50252"/>
    </source>
</evidence>
<evidence type="ECO:0000256" key="5">
    <source>
        <dbReference type="PROSITE-ProRule" id="PRU00201"/>
    </source>
</evidence>
<evidence type="ECO:0000313" key="9">
    <source>
        <dbReference type="EMBL" id="CAF3895205.1"/>
    </source>
</evidence>
<sequence length="326" mass="37565">MFPVLRISIRGLDPDTFYEIKLDFSQADSHRWRYVSGHWQPGSKQEPPVSQGLYSHPKSPNYGKYWMSDIISFCKVKLTNKTNSSDEDQIVLNSLHKYEPRIHVLQVQADGKESIPLYTVSFSDTEFIAVTAYQNEEITALKIKYNPFAKAFQDAKDRTDRDQNEDTQFLDQNFTSCFPMLSPSVYSPHHFNFVTNPSSSCMHRFIDRKRLSNYRSTPYTFGTGHHHPHRTSNSFIDPSTFYSNSPFHHHDTYSNGQSGVNSMPWLAPYSYQQQSHSSPSSSETYSSDVSTSNSSQVIRNITVEQMGHNRFDKMHNHTGINTFLRS</sequence>